<evidence type="ECO:0008006" key="3">
    <source>
        <dbReference type="Google" id="ProtNLM"/>
    </source>
</evidence>
<dbReference type="Pfam" id="PF05962">
    <property type="entry name" value="HutD"/>
    <property type="match status" value="1"/>
</dbReference>
<organism evidence="1 2">
    <name type="scientific">Aminobacter niigataensis</name>
    <dbReference type="NCBI Taxonomy" id="83265"/>
    <lineage>
        <taxon>Bacteria</taxon>
        <taxon>Pseudomonadati</taxon>
        <taxon>Pseudomonadota</taxon>
        <taxon>Alphaproteobacteria</taxon>
        <taxon>Hyphomicrobiales</taxon>
        <taxon>Phyllobacteriaceae</taxon>
        <taxon>Aminobacter</taxon>
    </lineage>
</organism>
<dbReference type="SUPFAM" id="SSF51182">
    <property type="entry name" value="RmlC-like cupins"/>
    <property type="match status" value="1"/>
</dbReference>
<comment type="caution">
    <text evidence="1">The sequence shown here is derived from an EMBL/GenBank/DDBJ whole genome shotgun (WGS) entry which is preliminary data.</text>
</comment>
<sequence length="189" mass="20415">MVQTMVRGADLVAKPWPNGHGITRDVAGKQSLDRRIDWLISIADLTRDADFSYFADCDRYFTLVDGEGVELAVGAGVPVRCTPLVPFFFAGDVPTRCRVRTPARAFNVYVARDYGRIEVSARIVAGGHRIRLAHNLVAVYCAFGKLIAGDHVLGQGDTLVDPGILEARAGEAAGLVFVQTTQGVDQSVL</sequence>
<dbReference type="InterPro" id="IPR010282">
    <property type="entry name" value="Uncharacterised_HutD/Ves"/>
</dbReference>
<accession>A0ABR6L4E5</accession>
<evidence type="ECO:0000313" key="1">
    <source>
        <dbReference type="EMBL" id="MBB4651501.1"/>
    </source>
</evidence>
<dbReference type="InterPro" id="IPR014710">
    <property type="entry name" value="RmlC-like_jellyroll"/>
</dbReference>
<dbReference type="EMBL" id="JACHOT010000004">
    <property type="protein sequence ID" value="MBB4651501.1"/>
    <property type="molecule type" value="Genomic_DNA"/>
</dbReference>
<reference evidence="1 2" key="1">
    <citation type="submission" date="2020-08" db="EMBL/GenBank/DDBJ databases">
        <title>Genomic Encyclopedia of Type Strains, Phase IV (KMG-IV): sequencing the most valuable type-strain genomes for metagenomic binning, comparative biology and taxonomic classification.</title>
        <authorList>
            <person name="Goeker M."/>
        </authorList>
    </citation>
    <scope>NUCLEOTIDE SEQUENCE [LARGE SCALE GENOMIC DNA]</scope>
    <source>
        <strain evidence="1 2">DSM 7050</strain>
    </source>
</reference>
<gene>
    <name evidence="1" type="ORF">GGQ99_003268</name>
</gene>
<dbReference type="RefSeq" id="WP_183263317.1">
    <property type="nucleotide sequence ID" value="NZ_BAAAVZ010000001.1"/>
</dbReference>
<evidence type="ECO:0000313" key="2">
    <source>
        <dbReference type="Proteomes" id="UP000539538"/>
    </source>
</evidence>
<dbReference type="Gene3D" id="2.60.120.10">
    <property type="entry name" value="Jelly Rolls"/>
    <property type="match status" value="1"/>
</dbReference>
<proteinExistence type="predicted"/>
<keyword evidence="2" id="KW-1185">Reference proteome</keyword>
<dbReference type="PANTHER" id="PTHR37943:SF1">
    <property type="entry name" value="PROTEIN VES"/>
    <property type="match status" value="1"/>
</dbReference>
<protein>
    <recommendedName>
        <fullName evidence="3">HutD family protein</fullName>
    </recommendedName>
</protein>
<dbReference type="PANTHER" id="PTHR37943">
    <property type="entry name" value="PROTEIN VES"/>
    <property type="match status" value="1"/>
</dbReference>
<dbReference type="Proteomes" id="UP000539538">
    <property type="component" value="Unassembled WGS sequence"/>
</dbReference>
<dbReference type="InterPro" id="IPR011051">
    <property type="entry name" value="RmlC_Cupin_sf"/>
</dbReference>
<name>A0ABR6L4E5_9HYPH</name>